<evidence type="ECO:0000256" key="11">
    <source>
        <dbReference type="SAM" id="Phobius"/>
    </source>
</evidence>
<dbReference type="FunFam" id="1.10.287.130:FF:000001">
    <property type="entry name" value="Two-component sensor histidine kinase"/>
    <property type="match status" value="1"/>
</dbReference>
<dbReference type="PANTHER" id="PTHR45436">
    <property type="entry name" value="SENSOR HISTIDINE KINASE YKOH"/>
    <property type="match status" value="1"/>
</dbReference>
<dbReference type="InterPro" id="IPR003661">
    <property type="entry name" value="HisK_dim/P_dom"/>
</dbReference>
<evidence type="ECO:0000256" key="1">
    <source>
        <dbReference type="ARBA" id="ARBA00000085"/>
    </source>
</evidence>
<dbReference type="PANTHER" id="PTHR45436:SF15">
    <property type="entry name" value="SENSOR HISTIDINE KINASE CUSS"/>
    <property type="match status" value="1"/>
</dbReference>
<keyword evidence="8 11" id="KW-1133">Transmembrane helix</keyword>
<comment type="catalytic activity">
    <reaction evidence="1">
        <text>ATP + protein L-histidine = ADP + protein N-phospho-L-histidine.</text>
        <dbReference type="EC" id="2.7.13.3"/>
    </reaction>
</comment>
<accession>A0A068NP79</accession>
<sequence>MNPGDAVAPFDEKALDMALTRRAPSFSDVRMNGEPVRVYTRPIVNETGVVGAVQFARELREVDLLWEAQMRTLLVLLPLSVLVAAGGAYAFANRALRPIAKVTQAAAEISRSDLSRRLEVTGDDELAELSHTFNEMLGRLDRSFSELEAAYASLALAYEQQQRFTADASHELRTPLTRLKLATSAALTESKSPEEMREALAAADRAATSMTRLVQQLLTLARSDAGELGLRPEPIDLRVVVAEALEGVAGGRPVESAFSDRALMIRGDAEHLARVVANLVENAVRHTPAEGTVRVETGRTGDQAVISVRDSGEGISAGHMPHLFERFYRVEAARTRRDGGSGLGLAICKNIVEAHGGRLEIESSPGVGTTARAFFPLFSDSSPLK</sequence>
<dbReference type="SUPFAM" id="SSF158472">
    <property type="entry name" value="HAMP domain-like"/>
    <property type="match status" value="1"/>
</dbReference>
<dbReference type="Proteomes" id="UP000027982">
    <property type="component" value="Chromosome"/>
</dbReference>
<reference evidence="14 15" key="1">
    <citation type="journal article" date="2014" name="PLoS ONE">
        <title>The first complete genome sequence of the class fimbriimonadia in the phylum armatimonadetes.</title>
        <authorList>
            <person name="Hu Z.Y."/>
            <person name="Wang Y.Z."/>
            <person name="Im W.T."/>
            <person name="Wang S.Y."/>
            <person name="Zhao G.P."/>
            <person name="Zheng H.J."/>
            <person name="Quan Z.X."/>
        </authorList>
    </citation>
    <scope>NUCLEOTIDE SEQUENCE [LARGE SCALE GENOMIC DNA]</scope>
    <source>
        <strain evidence="14">Gsoil 348</strain>
    </source>
</reference>
<evidence type="ECO:0000256" key="4">
    <source>
        <dbReference type="ARBA" id="ARBA00022553"/>
    </source>
</evidence>
<dbReference type="CDD" id="cd00082">
    <property type="entry name" value="HisKA"/>
    <property type="match status" value="1"/>
</dbReference>
<evidence type="ECO:0000256" key="2">
    <source>
        <dbReference type="ARBA" id="ARBA00004141"/>
    </source>
</evidence>
<keyword evidence="10 11" id="KW-0472">Membrane</keyword>
<keyword evidence="6 11" id="KW-0812">Transmembrane</keyword>
<dbReference type="Gene3D" id="3.30.565.10">
    <property type="entry name" value="Histidine kinase-like ATPase, C-terminal domain"/>
    <property type="match status" value="1"/>
</dbReference>
<feature type="transmembrane region" description="Helical" evidence="11">
    <location>
        <begin position="73"/>
        <end position="92"/>
    </location>
</feature>
<dbReference type="EMBL" id="CP007139">
    <property type="protein sequence ID" value="AIE85251.1"/>
    <property type="molecule type" value="Genomic_DNA"/>
</dbReference>
<dbReference type="AlphaFoldDB" id="A0A068NP79"/>
<comment type="subcellular location">
    <subcellularLocation>
        <location evidence="2">Membrane</location>
        <topology evidence="2">Multi-pass membrane protein</topology>
    </subcellularLocation>
</comment>
<dbReference type="EC" id="2.7.13.3" evidence="3"/>
<keyword evidence="9" id="KW-0902">Two-component regulatory system</keyword>
<evidence type="ECO:0000313" key="15">
    <source>
        <dbReference type="Proteomes" id="UP000027982"/>
    </source>
</evidence>
<dbReference type="SMART" id="SM00387">
    <property type="entry name" value="HATPase_c"/>
    <property type="match status" value="1"/>
</dbReference>
<dbReference type="eggNOG" id="COG2205">
    <property type="taxonomic scope" value="Bacteria"/>
</dbReference>
<dbReference type="GO" id="GO:0005886">
    <property type="term" value="C:plasma membrane"/>
    <property type="evidence" value="ECO:0007669"/>
    <property type="project" value="TreeGrafter"/>
</dbReference>
<evidence type="ECO:0000259" key="12">
    <source>
        <dbReference type="PROSITE" id="PS50109"/>
    </source>
</evidence>
<feature type="domain" description="Histidine kinase" evidence="12">
    <location>
        <begin position="167"/>
        <end position="379"/>
    </location>
</feature>
<keyword evidence="15" id="KW-1185">Reference proteome</keyword>
<dbReference type="InterPro" id="IPR050428">
    <property type="entry name" value="TCS_sensor_his_kinase"/>
</dbReference>
<proteinExistence type="predicted"/>
<dbReference type="FunFam" id="3.30.565.10:FF:000006">
    <property type="entry name" value="Sensor histidine kinase WalK"/>
    <property type="match status" value="1"/>
</dbReference>
<dbReference type="Gene3D" id="6.10.340.10">
    <property type="match status" value="1"/>
</dbReference>
<dbReference type="GO" id="GO:0000155">
    <property type="term" value="F:phosphorelay sensor kinase activity"/>
    <property type="evidence" value="ECO:0007669"/>
    <property type="project" value="InterPro"/>
</dbReference>
<evidence type="ECO:0000256" key="3">
    <source>
        <dbReference type="ARBA" id="ARBA00012438"/>
    </source>
</evidence>
<organism evidence="14 15">
    <name type="scientific">Fimbriimonas ginsengisoli Gsoil 348</name>
    <dbReference type="NCBI Taxonomy" id="661478"/>
    <lineage>
        <taxon>Bacteria</taxon>
        <taxon>Bacillati</taxon>
        <taxon>Armatimonadota</taxon>
        <taxon>Fimbriimonadia</taxon>
        <taxon>Fimbriimonadales</taxon>
        <taxon>Fimbriimonadaceae</taxon>
        <taxon>Fimbriimonas</taxon>
    </lineage>
</organism>
<dbReference type="Gene3D" id="1.10.287.130">
    <property type="match status" value="1"/>
</dbReference>
<keyword evidence="5" id="KW-0808">Transferase</keyword>
<evidence type="ECO:0000256" key="10">
    <source>
        <dbReference type="ARBA" id="ARBA00023136"/>
    </source>
</evidence>
<dbReference type="InterPro" id="IPR036890">
    <property type="entry name" value="HATPase_C_sf"/>
</dbReference>
<keyword evidence="4" id="KW-0597">Phosphoprotein</keyword>
<dbReference type="InterPro" id="IPR036097">
    <property type="entry name" value="HisK_dim/P_sf"/>
</dbReference>
<name>A0A068NP79_FIMGI</name>
<dbReference type="InterPro" id="IPR003660">
    <property type="entry name" value="HAMP_dom"/>
</dbReference>
<dbReference type="PROSITE" id="PS50109">
    <property type="entry name" value="HIS_KIN"/>
    <property type="match status" value="1"/>
</dbReference>
<dbReference type="InterPro" id="IPR005467">
    <property type="entry name" value="His_kinase_dom"/>
</dbReference>
<feature type="domain" description="HAMP" evidence="13">
    <location>
        <begin position="93"/>
        <end position="145"/>
    </location>
</feature>
<dbReference type="CDD" id="cd06225">
    <property type="entry name" value="HAMP"/>
    <property type="match status" value="1"/>
</dbReference>
<dbReference type="SUPFAM" id="SSF55874">
    <property type="entry name" value="ATPase domain of HSP90 chaperone/DNA topoisomerase II/histidine kinase"/>
    <property type="match status" value="1"/>
</dbReference>
<gene>
    <name evidence="14" type="ORF">OP10G_1883</name>
</gene>
<dbReference type="InterPro" id="IPR003594">
    <property type="entry name" value="HATPase_dom"/>
</dbReference>
<evidence type="ECO:0000256" key="7">
    <source>
        <dbReference type="ARBA" id="ARBA00022777"/>
    </source>
</evidence>
<dbReference type="PRINTS" id="PR00344">
    <property type="entry name" value="BCTRLSENSOR"/>
</dbReference>
<evidence type="ECO:0000259" key="13">
    <source>
        <dbReference type="PROSITE" id="PS50885"/>
    </source>
</evidence>
<evidence type="ECO:0000256" key="8">
    <source>
        <dbReference type="ARBA" id="ARBA00022989"/>
    </source>
</evidence>
<evidence type="ECO:0000256" key="5">
    <source>
        <dbReference type="ARBA" id="ARBA00022679"/>
    </source>
</evidence>
<dbReference type="STRING" id="661478.OP10G_1883"/>
<protein>
    <recommendedName>
        <fullName evidence="3">histidine kinase</fullName>
        <ecNumber evidence="3">2.7.13.3</ecNumber>
    </recommendedName>
</protein>
<dbReference type="Pfam" id="PF02518">
    <property type="entry name" value="HATPase_c"/>
    <property type="match status" value="1"/>
</dbReference>
<dbReference type="OrthoDB" id="9796330at2"/>
<dbReference type="InterPro" id="IPR004358">
    <property type="entry name" value="Sig_transdc_His_kin-like_C"/>
</dbReference>
<dbReference type="CDD" id="cd00075">
    <property type="entry name" value="HATPase"/>
    <property type="match status" value="1"/>
</dbReference>
<evidence type="ECO:0000313" key="14">
    <source>
        <dbReference type="EMBL" id="AIE85251.1"/>
    </source>
</evidence>
<dbReference type="Pfam" id="PF00672">
    <property type="entry name" value="HAMP"/>
    <property type="match status" value="1"/>
</dbReference>
<dbReference type="HOGENOM" id="CLU_000445_89_6_0"/>
<evidence type="ECO:0000256" key="6">
    <source>
        <dbReference type="ARBA" id="ARBA00022692"/>
    </source>
</evidence>
<keyword evidence="7 14" id="KW-0418">Kinase</keyword>
<dbReference type="SMART" id="SM00304">
    <property type="entry name" value="HAMP"/>
    <property type="match status" value="1"/>
</dbReference>
<dbReference type="Pfam" id="PF00512">
    <property type="entry name" value="HisKA"/>
    <property type="match status" value="1"/>
</dbReference>
<dbReference type="PROSITE" id="PS50885">
    <property type="entry name" value="HAMP"/>
    <property type="match status" value="1"/>
</dbReference>
<evidence type="ECO:0000256" key="9">
    <source>
        <dbReference type="ARBA" id="ARBA00023012"/>
    </source>
</evidence>
<dbReference type="KEGG" id="fgi:OP10G_1883"/>
<dbReference type="SMART" id="SM00388">
    <property type="entry name" value="HisKA"/>
    <property type="match status" value="1"/>
</dbReference>
<dbReference type="SUPFAM" id="SSF47384">
    <property type="entry name" value="Homodimeric domain of signal transducing histidine kinase"/>
    <property type="match status" value="1"/>
</dbReference>
<dbReference type="RefSeq" id="WP_025226159.1">
    <property type="nucleotide sequence ID" value="NZ_CP007139.1"/>
</dbReference>